<comment type="caution">
    <text evidence="2">The sequence shown here is derived from an EMBL/GenBank/DDBJ whole genome shotgun (WGS) entry which is preliminary data.</text>
</comment>
<dbReference type="AlphaFoldDB" id="A0A0J7JUT5"/>
<organism evidence="2 3">
    <name type="scientific">Lasius niger</name>
    <name type="common">Black garden ant</name>
    <dbReference type="NCBI Taxonomy" id="67767"/>
    <lineage>
        <taxon>Eukaryota</taxon>
        <taxon>Metazoa</taxon>
        <taxon>Ecdysozoa</taxon>
        <taxon>Arthropoda</taxon>
        <taxon>Hexapoda</taxon>
        <taxon>Insecta</taxon>
        <taxon>Pterygota</taxon>
        <taxon>Neoptera</taxon>
        <taxon>Endopterygota</taxon>
        <taxon>Hymenoptera</taxon>
        <taxon>Apocrita</taxon>
        <taxon>Aculeata</taxon>
        <taxon>Formicoidea</taxon>
        <taxon>Formicidae</taxon>
        <taxon>Formicinae</taxon>
        <taxon>Lasius</taxon>
        <taxon>Lasius</taxon>
    </lineage>
</organism>
<name>A0A0J7JUT5_LASNI</name>
<evidence type="ECO:0000256" key="1">
    <source>
        <dbReference type="SAM" id="MobiDB-lite"/>
    </source>
</evidence>
<feature type="region of interest" description="Disordered" evidence="1">
    <location>
        <begin position="119"/>
        <end position="157"/>
    </location>
</feature>
<accession>A0A0J7JUT5</accession>
<dbReference type="PaxDb" id="67767-A0A0J7JUT5"/>
<evidence type="ECO:0000313" key="2">
    <source>
        <dbReference type="EMBL" id="KMQ81596.1"/>
    </source>
</evidence>
<sequence>MKKAGLKVRTEDMQFITEIRIETDQDTMIVETSKEDGNEKDHAEIQIEEIQLITENGMETDQDTRIAETLKEDENKEDHLEIETIESESTEAYSKPSCSKWKSQFVSHMRLRRREVVADKSELPDCSFVASEEKFDDTDNDPNFESASDTSDSVNDN</sequence>
<dbReference type="EMBL" id="LBMM01033708">
    <property type="protein sequence ID" value="KMQ81596.1"/>
    <property type="molecule type" value="Genomic_DNA"/>
</dbReference>
<dbReference type="Proteomes" id="UP000036403">
    <property type="component" value="Unassembled WGS sequence"/>
</dbReference>
<evidence type="ECO:0000313" key="3">
    <source>
        <dbReference type="Proteomes" id="UP000036403"/>
    </source>
</evidence>
<gene>
    <name evidence="2" type="ORF">RF55_25829</name>
</gene>
<protein>
    <submittedName>
        <fullName evidence="2">Uncharacterized protein</fullName>
    </submittedName>
</protein>
<keyword evidence="3" id="KW-1185">Reference proteome</keyword>
<proteinExistence type="predicted"/>
<feature type="compositionally biased region" description="Polar residues" evidence="1">
    <location>
        <begin position="143"/>
        <end position="157"/>
    </location>
</feature>
<reference evidence="2 3" key="1">
    <citation type="submission" date="2015-04" db="EMBL/GenBank/DDBJ databases">
        <title>Lasius niger genome sequencing.</title>
        <authorList>
            <person name="Konorov E.A."/>
            <person name="Nikitin M.A."/>
            <person name="Kirill M.V."/>
            <person name="Chang P."/>
        </authorList>
    </citation>
    <scope>NUCLEOTIDE SEQUENCE [LARGE SCALE GENOMIC DNA]</scope>
    <source>
        <tissue evidence="2">Whole</tissue>
    </source>
</reference>